<dbReference type="InterPro" id="IPR023393">
    <property type="entry name" value="START-like_dom_sf"/>
</dbReference>
<proteinExistence type="predicted"/>
<dbReference type="Gene3D" id="3.30.530.20">
    <property type="match status" value="2"/>
</dbReference>
<dbReference type="SUPFAM" id="SSF55961">
    <property type="entry name" value="Bet v1-like"/>
    <property type="match status" value="1"/>
</dbReference>
<keyword evidence="3" id="KW-1185">Reference proteome</keyword>
<reference evidence="2 3" key="1">
    <citation type="submission" date="2021-02" db="EMBL/GenBank/DDBJ databases">
        <title>Plant Genome Project.</title>
        <authorList>
            <person name="Zhang R.-G."/>
        </authorList>
    </citation>
    <scope>NUCLEOTIDE SEQUENCE [LARGE SCALE GENOMIC DNA]</scope>
    <source>
        <tissue evidence="2">Leaves</tissue>
    </source>
</reference>
<feature type="region of interest" description="Disordered" evidence="1">
    <location>
        <begin position="65"/>
        <end position="85"/>
    </location>
</feature>
<sequence length="378" mass="41713">MAEETQPKWEGKASVEIASLKAEQVWSFLADFCNLHKWFPTIDTCYQVEGVAGQPGLIRYCGSTTQTSSSSEGGKDGDDQKSSSTTTKWAKEKLLMIDPIQRCFSYEVLDNNIGFKSYVGTFKVLPTNGGGCEIEWSFVADPVEGLRLEDMAAFGDYCLQFMAKKMEDVLAQTTGTSVGMPCLEVEDFCNAHKWCPNLDTCYPAEGAPGQPGLIRYYAASTQVPSDDHGTDHEKTTRFRDFGAFSQAFIGKQCWRILKEPSLLATRVLKSCYFPGSSLLKAKAAPSDSLAWKSLIWGRDLVSKGARWQIGNGLSVFMPSDVECILSIPYSGLSLMDSLQWHFSKDGHYSVRLGYHLAAGNQYANNIASLRSRKICSCG</sequence>
<protein>
    <recommendedName>
        <fullName evidence="4">Lachrymatory factor synthase</fullName>
    </recommendedName>
</protein>
<dbReference type="InterPro" id="IPR053249">
    <property type="entry name" value="LFS"/>
</dbReference>
<gene>
    <name evidence="2" type="ORF">JRO89_XS03G0275300</name>
</gene>
<dbReference type="PANTHER" id="PTHR33789:SF11">
    <property type="entry name" value="OS05G0202300 PROTEIN"/>
    <property type="match status" value="1"/>
</dbReference>
<evidence type="ECO:0000256" key="1">
    <source>
        <dbReference type="SAM" id="MobiDB-lite"/>
    </source>
</evidence>
<evidence type="ECO:0008006" key="4">
    <source>
        <dbReference type="Google" id="ProtNLM"/>
    </source>
</evidence>
<dbReference type="InterPro" id="IPR019587">
    <property type="entry name" value="Polyketide_cyclase/dehydratase"/>
</dbReference>
<comment type="caution">
    <text evidence="2">The sequence shown here is derived from an EMBL/GenBank/DDBJ whole genome shotgun (WGS) entry which is preliminary data.</text>
</comment>
<accession>A0ABQ8IC99</accession>
<dbReference type="PANTHER" id="PTHR33789">
    <property type="entry name" value="LACHRYMATORY-FACTOR SYNTHASE"/>
    <property type="match status" value="1"/>
</dbReference>
<dbReference type="EMBL" id="JAFEMO010000003">
    <property type="protein sequence ID" value="KAH7574279.1"/>
    <property type="molecule type" value="Genomic_DNA"/>
</dbReference>
<evidence type="ECO:0000313" key="3">
    <source>
        <dbReference type="Proteomes" id="UP000827721"/>
    </source>
</evidence>
<dbReference type="CDD" id="cd07821">
    <property type="entry name" value="PYR_PYL_RCAR_like"/>
    <property type="match status" value="1"/>
</dbReference>
<organism evidence="2 3">
    <name type="scientific">Xanthoceras sorbifolium</name>
    <dbReference type="NCBI Taxonomy" id="99658"/>
    <lineage>
        <taxon>Eukaryota</taxon>
        <taxon>Viridiplantae</taxon>
        <taxon>Streptophyta</taxon>
        <taxon>Embryophyta</taxon>
        <taxon>Tracheophyta</taxon>
        <taxon>Spermatophyta</taxon>
        <taxon>Magnoliopsida</taxon>
        <taxon>eudicotyledons</taxon>
        <taxon>Gunneridae</taxon>
        <taxon>Pentapetalae</taxon>
        <taxon>rosids</taxon>
        <taxon>malvids</taxon>
        <taxon>Sapindales</taxon>
        <taxon>Sapindaceae</taxon>
        <taxon>Xanthoceroideae</taxon>
        <taxon>Xanthoceras</taxon>
    </lineage>
</organism>
<evidence type="ECO:0000313" key="2">
    <source>
        <dbReference type="EMBL" id="KAH7574279.1"/>
    </source>
</evidence>
<dbReference type="Proteomes" id="UP000827721">
    <property type="component" value="Unassembled WGS sequence"/>
</dbReference>
<dbReference type="Pfam" id="PF10604">
    <property type="entry name" value="Polyketide_cyc2"/>
    <property type="match status" value="1"/>
</dbReference>
<name>A0ABQ8IC99_9ROSI</name>